<dbReference type="SUPFAM" id="SSF90257">
    <property type="entry name" value="Myosin rod fragments"/>
    <property type="match status" value="1"/>
</dbReference>
<dbReference type="InterPro" id="IPR025519">
    <property type="entry name" value="DUF4407"/>
</dbReference>
<feature type="coiled-coil region" evidence="2">
    <location>
        <begin position="80"/>
        <end position="205"/>
    </location>
</feature>
<dbReference type="SUPFAM" id="SSF56436">
    <property type="entry name" value="C-type lectin-like"/>
    <property type="match status" value="1"/>
</dbReference>
<dbReference type="InterPro" id="IPR016187">
    <property type="entry name" value="CTDL_fold"/>
</dbReference>
<evidence type="ECO:0000313" key="5">
    <source>
        <dbReference type="EMBL" id="KAK7944384.1"/>
    </source>
</evidence>
<organism evidence="5 6">
    <name type="scientific">Mugilogobius chulae</name>
    <name type="common">yellowstripe goby</name>
    <dbReference type="NCBI Taxonomy" id="88201"/>
    <lineage>
        <taxon>Eukaryota</taxon>
        <taxon>Metazoa</taxon>
        <taxon>Chordata</taxon>
        <taxon>Craniata</taxon>
        <taxon>Vertebrata</taxon>
        <taxon>Euteleostomi</taxon>
        <taxon>Actinopterygii</taxon>
        <taxon>Neopterygii</taxon>
        <taxon>Teleostei</taxon>
        <taxon>Neoteleostei</taxon>
        <taxon>Acanthomorphata</taxon>
        <taxon>Gobiaria</taxon>
        <taxon>Gobiiformes</taxon>
        <taxon>Gobioidei</taxon>
        <taxon>Gobiidae</taxon>
        <taxon>Gobionellinae</taxon>
        <taxon>Mugilogobius</taxon>
    </lineage>
</organism>
<gene>
    <name evidence="5" type="ORF">WMY93_000112</name>
</gene>
<evidence type="ECO:0000256" key="3">
    <source>
        <dbReference type="SAM" id="Phobius"/>
    </source>
</evidence>
<reference evidence="6" key="1">
    <citation type="submission" date="2024-04" db="EMBL/GenBank/DDBJ databases">
        <title>Salinicola lusitanus LLJ914,a marine bacterium isolated from the Okinawa Trough.</title>
        <authorList>
            <person name="Li J."/>
        </authorList>
    </citation>
    <scope>NUCLEOTIDE SEQUENCE [LARGE SCALE GENOMIC DNA]</scope>
</reference>
<evidence type="ECO:0000313" key="6">
    <source>
        <dbReference type="Proteomes" id="UP001460270"/>
    </source>
</evidence>
<dbReference type="Gene3D" id="3.10.100.10">
    <property type="entry name" value="Mannose-Binding Protein A, subunit A"/>
    <property type="match status" value="1"/>
</dbReference>
<dbReference type="GO" id="GO:0030246">
    <property type="term" value="F:carbohydrate binding"/>
    <property type="evidence" value="ECO:0007669"/>
    <property type="project" value="UniProtKB-KW"/>
</dbReference>
<dbReference type="SMART" id="SM00034">
    <property type="entry name" value="CLECT"/>
    <property type="match status" value="1"/>
</dbReference>
<name>A0AAW0Q449_9GOBI</name>
<evidence type="ECO:0000259" key="4">
    <source>
        <dbReference type="PROSITE" id="PS50041"/>
    </source>
</evidence>
<keyword evidence="3" id="KW-1133">Transmembrane helix</keyword>
<keyword evidence="3" id="KW-0472">Membrane</keyword>
<keyword evidence="3" id="KW-0812">Transmembrane</keyword>
<dbReference type="InterPro" id="IPR050111">
    <property type="entry name" value="C-type_lectin/snaclec_domain"/>
</dbReference>
<evidence type="ECO:0000256" key="1">
    <source>
        <dbReference type="ARBA" id="ARBA00022734"/>
    </source>
</evidence>
<dbReference type="PROSITE" id="PS50041">
    <property type="entry name" value="C_TYPE_LECTIN_2"/>
    <property type="match status" value="1"/>
</dbReference>
<dbReference type="CDD" id="cd03590">
    <property type="entry name" value="CLECT_DC-SIGN_like"/>
    <property type="match status" value="1"/>
</dbReference>
<dbReference type="Pfam" id="PF00059">
    <property type="entry name" value="Lectin_C"/>
    <property type="match status" value="1"/>
</dbReference>
<dbReference type="InterPro" id="IPR016186">
    <property type="entry name" value="C-type_lectin-like/link_sf"/>
</dbReference>
<dbReference type="Proteomes" id="UP001460270">
    <property type="component" value="Unassembled WGS sequence"/>
</dbReference>
<dbReference type="EMBL" id="JBBPFD010000001">
    <property type="protein sequence ID" value="KAK7944384.1"/>
    <property type="molecule type" value="Genomic_DNA"/>
</dbReference>
<dbReference type="AlphaFoldDB" id="A0AAW0Q449"/>
<dbReference type="InterPro" id="IPR001304">
    <property type="entry name" value="C-type_lectin-like"/>
</dbReference>
<sequence>MGNVVQSYIKATLTVSVTEAADRSVLSTVTSENKPPRRRVLWVSAVVIGLLSALLVAAVIFIVLTFVSENTKTNVMKMWITNLTNERDRLQKNYSNLTNERDGLQKNYSDLTNERDGLQKNYSDLTNERDGLQKNYSDLTNERDGLQKNYSDLTNERDGLQKNYSDLTNERDGLQKNYSDLTNERDGLKEQIATLNRDRKDQQNELTGLGHMITKNWAESKEECEEHGATLVIISSPEEQRFVSTLSKKRGQNVWIGLTDRETENQWEWVNGDRANTTYWTSHQPDNWGGAEHCGEIRYHDQSWNDNRCSVKKLSISPLDIVFRPGVHHFFPTLLRLSLLQPVLQSDLDLPEPPLGLNL</sequence>
<comment type="caution">
    <text evidence="5">The sequence shown here is derived from an EMBL/GenBank/DDBJ whole genome shotgun (WGS) entry which is preliminary data.</text>
</comment>
<protein>
    <recommendedName>
        <fullName evidence="4">C-type lectin domain-containing protein</fullName>
    </recommendedName>
</protein>
<proteinExistence type="predicted"/>
<dbReference type="InterPro" id="IPR033989">
    <property type="entry name" value="CD209-like_CTLD"/>
</dbReference>
<evidence type="ECO:0000256" key="2">
    <source>
        <dbReference type="SAM" id="Coils"/>
    </source>
</evidence>
<dbReference type="PANTHER" id="PTHR22803">
    <property type="entry name" value="MANNOSE, PHOSPHOLIPASE, LECTIN RECEPTOR RELATED"/>
    <property type="match status" value="1"/>
</dbReference>
<keyword evidence="6" id="KW-1185">Reference proteome</keyword>
<feature type="transmembrane region" description="Helical" evidence="3">
    <location>
        <begin position="40"/>
        <end position="67"/>
    </location>
</feature>
<keyword evidence="1" id="KW-0430">Lectin</keyword>
<keyword evidence="2" id="KW-0175">Coiled coil</keyword>
<feature type="domain" description="C-type lectin" evidence="4">
    <location>
        <begin position="215"/>
        <end position="318"/>
    </location>
</feature>
<dbReference type="Pfam" id="PF14362">
    <property type="entry name" value="DUF4407"/>
    <property type="match status" value="1"/>
</dbReference>
<accession>A0AAW0Q449</accession>
<dbReference type="Gene3D" id="1.20.5.400">
    <property type="match status" value="3"/>
</dbReference>